<dbReference type="SUPFAM" id="SSF52540">
    <property type="entry name" value="P-loop containing nucleoside triphosphate hydrolases"/>
    <property type="match status" value="1"/>
</dbReference>
<dbReference type="Pfam" id="PF00004">
    <property type="entry name" value="AAA"/>
    <property type="match status" value="1"/>
</dbReference>
<dbReference type="CDD" id="cd19481">
    <property type="entry name" value="RecA-like_protease"/>
    <property type="match status" value="1"/>
</dbReference>
<keyword evidence="3" id="KW-0378">Hydrolase</keyword>
<dbReference type="GO" id="GO:0005524">
    <property type="term" value="F:ATP binding"/>
    <property type="evidence" value="ECO:0007669"/>
    <property type="project" value="UniProtKB-KW"/>
</dbReference>
<dbReference type="Proteomes" id="UP000250266">
    <property type="component" value="Unassembled WGS sequence"/>
</dbReference>
<proteinExistence type="inferred from homology"/>
<protein>
    <submittedName>
        <fullName evidence="3">P-loop containing nucleoside triphosphate hydrolase protein</fullName>
    </submittedName>
</protein>
<dbReference type="AlphaFoldDB" id="A0A8E2E663"/>
<dbReference type="Gene3D" id="3.40.50.300">
    <property type="entry name" value="P-loop containing nucleotide triphosphate hydrolases"/>
    <property type="match status" value="1"/>
</dbReference>
<dbReference type="InterPro" id="IPR050168">
    <property type="entry name" value="AAA_ATPase_domain"/>
</dbReference>
<dbReference type="GO" id="GO:1990275">
    <property type="term" value="F:preribosome binding"/>
    <property type="evidence" value="ECO:0007669"/>
    <property type="project" value="TreeGrafter"/>
</dbReference>
<dbReference type="InterPro" id="IPR003960">
    <property type="entry name" value="ATPase_AAA_CS"/>
</dbReference>
<accession>A0A8E2E663</accession>
<feature type="domain" description="AAA+ ATPase" evidence="2">
    <location>
        <begin position="240"/>
        <end position="368"/>
    </location>
</feature>
<organism evidence="3 4">
    <name type="scientific">Lepidopterella palustris CBS 459.81</name>
    <dbReference type="NCBI Taxonomy" id="1314670"/>
    <lineage>
        <taxon>Eukaryota</taxon>
        <taxon>Fungi</taxon>
        <taxon>Dikarya</taxon>
        <taxon>Ascomycota</taxon>
        <taxon>Pezizomycotina</taxon>
        <taxon>Dothideomycetes</taxon>
        <taxon>Pleosporomycetidae</taxon>
        <taxon>Mytilinidiales</taxon>
        <taxon>Argynnaceae</taxon>
        <taxon>Lepidopterella</taxon>
    </lineage>
</organism>
<reference evidence="3 4" key="1">
    <citation type="journal article" date="2016" name="Nat. Commun.">
        <title>Ectomycorrhizal ecology is imprinted in the genome of the dominant symbiotic fungus Cenococcum geophilum.</title>
        <authorList>
            <consortium name="DOE Joint Genome Institute"/>
            <person name="Peter M."/>
            <person name="Kohler A."/>
            <person name="Ohm R.A."/>
            <person name="Kuo A."/>
            <person name="Krutzmann J."/>
            <person name="Morin E."/>
            <person name="Arend M."/>
            <person name="Barry K.W."/>
            <person name="Binder M."/>
            <person name="Choi C."/>
            <person name="Clum A."/>
            <person name="Copeland A."/>
            <person name="Grisel N."/>
            <person name="Haridas S."/>
            <person name="Kipfer T."/>
            <person name="LaButti K."/>
            <person name="Lindquist E."/>
            <person name="Lipzen A."/>
            <person name="Maire R."/>
            <person name="Meier B."/>
            <person name="Mihaltcheva S."/>
            <person name="Molinier V."/>
            <person name="Murat C."/>
            <person name="Poggeler S."/>
            <person name="Quandt C.A."/>
            <person name="Sperisen C."/>
            <person name="Tritt A."/>
            <person name="Tisserant E."/>
            <person name="Crous P.W."/>
            <person name="Henrissat B."/>
            <person name="Nehls U."/>
            <person name="Egli S."/>
            <person name="Spatafora J.W."/>
            <person name="Grigoriev I.V."/>
            <person name="Martin F.M."/>
        </authorList>
    </citation>
    <scope>NUCLEOTIDE SEQUENCE [LARGE SCALE GENOMIC DNA]</scope>
    <source>
        <strain evidence="3 4">CBS 459.81</strain>
    </source>
</reference>
<keyword evidence="1" id="KW-0067">ATP-binding</keyword>
<dbReference type="InterPro" id="IPR003593">
    <property type="entry name" value="AAA+_ATPase"/>
</dbReference>
<dbReference type="SMART" id="SM00382">
    <property type="entry name" value="AAA"/>
    <property type="match status" value="1"/>
</dbReference>
<dbReference type="GO" id="GO:0005634">
    <property type="term" value="C:nucleus"/>
    <property type="evidence" value="ECO:0007669"/>
    <property type="project" value="TreeGrafter"/>
</dbReference>
<evidence type="ECO:0000313" key="4">
    <source>
        <dbReference type="Proteomes" id="UP000250266"/>
    </source>
</evidence>
<keyword evidence="1" id="KW-0547">Nucleotide-binding</keyword>
<evidence type="ECO:0000259" key="2">
    <source>
        <dbReference type="SMART" id="SM00382"/>
    </source>
</evidence>
<dbReference type="EMBL" id="KV745079">
    <property type="protein sequence ID" value="OCK78121.1"/>
    <property type="molecule type" value="Genomic_DNA"/>
</dbReference>
<dbReference type="InterPro" id="IPR003959">
    <property type="entry name" value="ATPase_AAA_core"/>
</dbReference>
<evidence type="ECO:0000256" key="1">
    <source>
        <dbReference type="RuleBase" id="RU003651"/>
    </source>
</evidence>
<keyword evidence="4" id="KW-1185">Reference proteome</keyword>
<comment type="similarity">
    <text evidence="1">Belongs to the AAA ATPase family.</text>
</comment>
<gene>
    <name evidence="3" type="ORF">K432DRAFT_357333</name>
</gene>
<dbReference type="GO" id="GO:0003723">
    <property type="term" value="F:RNA binding"/>
    <property type="evidence" value="ECO:0007669"/>
    <property type="project" value="TreeGrafter"/>
</dbReference>
<dbReference type="GO" id="GO:0042254">
    <property type="term" value="P:ribosome biogenesis"/>
    <property type="evidence" value="ECO:0007669"/>
    <property type="project" value="TreeGrafter"/>
</dbReference>
<dbReference type="PANTHER" id="PTHR23077">
    <property type="entry name" value="AAA-FAMILY ATPASE"/>
    <property type="match status" value="1"/>
</dbReference>
<sequence>MAYEKYISHFDNKHGDTQVVMASALRLQYPGLKLTTCDASVHDLIGFANAGKATMSILDPGSHRVIRQVNQPSRKVGLPEIILAPDSGTIHQDDDGAIGDPAGDENENGSFSNQIKFGRYLYHWNDQEYLVYLADGLSSGRFASYYYILCEASLEDEERLSSKAIDRLMYAASSWAMESENEILVFNQGRWGKDKELFKSVQSTSWDDVILESSMKSSLVKDVEGFFNAKGIYKDLNVPWKRGIILHGEPGNGKTLSLRALIHGLGERKPAIPTLYVKTFDGAYGHQRSIRDIFVRARLTAPCLLVFEDIDSLVMDKVRSYFLNEVDGLEDNDGILIVATTNHLEKLDAALAHRPSRFDKKCYFPCPKKPERIIYCQYWRKLLSKKNIYAFPDVLCERIADITEDFSFAYLKELFLSTLLGLARDEKKTLEAEDVENLEALVLWQRIQTEALLLRKDLKTKTEAEAKT</sequence>
<dbReference type="GO" id="GO:0016887">
    <property type="term" value="F:ATP hydrolysis activity"/>
    <property type="evidence" value="ECO:0007669"/>
    <property type="project" value="InterPro"/>
</dbReference>
<dbReference type="PANTHER" id="PTHR23077:SF132">
    <property type="entry name" value="ATP-DEPENDENT ZN PROTEASE"/>
    <property type="match status" value="1"/>
</dbReference>
<evidence type="ECO:0000313" key="3">
    <source>
        <dbReference type="EMBL" id="OCK78121.1"/>
    </source>
</evidence>
<dbReference type="InterPro" id="IPR027417">
    <property type="entry name" value="P-loop_NTPase"/>
</dbReference>
<name>A0A8E2E663_9PEZI</name>
<dbReference type="OrthoDB" id="2115716at2759"/>
<dbReference type="PROSITE" id="PS00674">
    <property type="entry name" value="AAA"/>
    <property type="match status" value="1"/>
</dbReference>